<proteinExistence type="predicted"/>
<sequence length="412" mass="44264">MPRMVRVHQRFPRPRLDDIPAAVRTELRRLDLRTRLRPRARIAVTAGSRGIRDIVPILRTVVDELRTAGADPLLIAAMGSHGGGTDEGQRRLLEHLGITPAAVGAPLSTSMDTVELGRTPSGFVAYCDRVAAGCDGILAVNRIKPHTGFSHPFGSGVMKMLGVGLGKAPGAAQIHQQGPGQMAGAIREIAECVIGSGRVLGGLAILENAYDETARVVGIAPDRIPAEEVALFPEARAAMPRLPVDRMDLLIVDEVGKNFSGTGMDVNVIGRWRIAGLAEPETPHAERIVALRLSDASEGNAQGIGLADFTTRAVVDRIDFTATYLNCIVSTYVQRAMLPIVMATERDTILAAFGSLGLPDPLRARIVRAPNTLHLEDVWVSEPLVRELEGRPHIASVESPEPMRFDDGGRLC</sequence>
<reference evidence="1 2" key="1">
    <citation type="journal article" date="2019" name="Nat. Microbiol.">
        <title>Mediterranean grassland soil C-N compound turnover is dependent on rainfall and depth, and is mediated by genomically divergent microorganisms.</title>
        <authorList>
            <person name="Diamond S."/>
            <person name="Andeer P.F."/>
            <person name="Li Z."/>
            <person name="Crits-Christoph A."/>
            <person name="Burstein D."/>
            <person name="Anantharaman K."/>
            <person name="Lane K.R."/>
            <person name="Thomas B.C."/>
            <person name="Pan C."/>
            <person name="Northen T.R."/>
            <person name="Banfield J.F."/>
        </authorList>
    </citation>
    <scope>NUCLEOTIDE SEQUENCE [LARGE SCALE GENOMIC DNA]</scope>
    <source>
        <strain evidence="1">NP_3</strain>
    </source>
</reference>
<accession>A0A537K4I4</accession>
<comment type="caution">
    <text evidence="1">The sequence shown here is derived from an EMBL/GenBank/DDBJ whole genome shotgun (WGS) entry which is preliminary data.</text>
</comment>
<evidence type="ECO:0000313" key="2">
    <source>
        <dbReference type="Proteomes" id="UP000318509"/>
    </source>
</evidence>
<organism evidence="1 2">
    <name type="scientific">Candidatus Segetimicrobium genomatis</name>
    <dbReference type="NCBI Taxonomy" id="2569760"/>
    <lineage>
        <taxon>Bacteria</taxon>
        <taxon>Bacillati</taxon>
        <taxon>Candidatus Sysuimicrobiota</taxon>
        <taxon>Candidatus Sysuimicrobiia</taxon>
        <taxon>Candidatus Sysuimicrobiales</taxon>
        <taxon>Candidatus Segetimicrobiaceae</taxon>
        <taxon>Candidatus Segetimicrobium</taxon>
    </lineage>
</organism>
<evidence type="ECO:0000313" key="1">
    <source>
        <dbReference type="EMBL" id="TMI90689.1"/>
    </source>
</evidence>
<dbReference type="AlphaFoldDB" id="A0A537K4I4"/>
<dbReference type="Gene3D" id="3.40.50.11440">
    <property type="match status" value="1"/>
</dbReference>
<dbReference type="Proteomes" id="UP000318509">
    <property type="component" value="Unassembled WGS sequence"/>
</dbReference>
<protein>
    <submittedName>
        <fullName evidence="1">DUF2088 domain-containing protein</fullName>
    </submittedName>
</protein>
<name>A0A537K4I4_9BACT</name>
<dbReference type="EMBL" id="VBAK01000108">
    <property type="protein sequence ID" value="TMI90689.1"/>
    <property type="molecule type" value="Genomic_DNA"/>
</dbReference>
<gene>
    <name evidence="1" type="ORF">E6H00_06410</name>
</gene>